<protein>
    <submittedName>
        <fullName evidence="6">2-dehydro-3-deoxy-phosphogluconate aldolase, bacterial-type</fullName>
        <ecNumber evidence="6">4.1.2.14</ecNumber>
    </submittedName>
</protein>
<name>Q18K29_HALWD</name>
<dbReference type="InterPro" id="IPR013785">
    <property type="entry name" value="Aldolase_TIM"/>
</dbReference>
<dbReference type="EMBL" id="AM180088">
    <property type="protein sequence ID" value="CAJ51623.1"/>
    <property type="molecule type" value="Genomic_DNA"/>
</dbReference>
<keyword evidence="7" id="KW-1185">Reference proteome</keyword>
<dbReference type="PANTHER" id="PTHR30246:SF1">
    <property type="entry name" value="2-DEHYDRO-3-DEOXY-6-PHOSPHOGALACTONATE ALDOLASE-RELATED"/>
    <property type="match status" value="1"/>
</dbReference>
<dbReference type="AlphaFoldDB" id="Q18K29"/>
<keyword evidence="5" id="KW-0119">Carbohydrate metabolism</keyword>
<dbReference type="Proteomes" id="UP000001975">
    <property type="component" value="Chromosome"/>
</dbReference>
<dbReference type="PANTHER" id="PTHR30246">
    <property type="entry name" value="2-KETO-3-DEOXY-6-PHOSPHOGLUCONATE ALDOLASE"/>
    <property type="match status" value="1"/>
</dbReference>
<evidence type="ECO:0000256" key="3">
    <source>
        <dbReference type="ARBA" id="ARBA00011233"/>
    </source>
</evidence>
<dbReference type="GO" id="GO:0008675">
    <property type="term" value="F:2-dehydro-3-deoxy-phosphogluconate aldolase activity"/>
    <property type="evidence" value="ECO:0007669"/>
    <property type="project" value="UniProtKB-EC"/>
</dbReference>
<reference evidence="6 7" key="1">
    <citation type="journal article" date="2006" name="BMC Genomics">
        <title>The genome of the square archaeon Haloquadratum walsbyi: life at the limits of water activity.</title>
        <authorList>
            <person name="Bolhuis H.H."/>
            <person name="Palm P.P."/>
            <person name="Wende A.W."/>
            <person name="Falb M.M."/>
            <person name="Rampp M.M."/>
            <person name="Rodriguez-Valera F.F."/>
            <person name="Pfeiffer F.F."/>
            <person name="Oesterhelt D.D."/>
        </authorList>
    </citation>
    <scope>NUCLEOTIDE SEQUENCE [LARGE SCALE GENOMIC DNA]</scope>
    <source>
        <strain evidence="7">DSM 16790 / HBSQ001</strain>
    </source>
</reference>
<evidence type="ECO:0000313" key="6">
    <source>
        <dbReference type="EMBL" id="CAJ51623.1"/>
    </source>
</evidence>
<dbReference type="Pfam" id="PF01081">
    <property type="entry name" value="Aldolase"/>
    <property type="match status" value="1"/>
</dbReference>
<proteinExistence type="inferred from homology"/>
<dbReference type="STRING" id="362976.HQ_1495A"/>
<dbReference type="Gene3D" id="3.20.20.70">
    <property type="entry name" value="Aldolase class I"/>
    <property type="match status" value="1"/>
</dbReference>
<evidence type="ECO:0000256" key="5">
    <source>
        <dbReference type="ARBA" id="ARBA00023277"/>
    </source>
</evidence>
<keyword evidence="4 6" id="KW-0456">Lyase</keyword>
<dbReference type="NCBIfam" id="TIGR01182">
    <property type="entry name" value="eda"/>
    <property type="match status" value="1"/>
</dbReference>
<accession>Q18K29</accession>
<dbReference type="RefSeq" id="WP_011570777.1">
    <property type="nucleotide sequence ID" value="NC_008212.1"/>
</dbReference>
<evidence type="ECO:0000256" key="1">
    <source>
        <dbReference type="ARBA" id="ARBA00004761"/>
    </source>
</evidence>
<comment type="subunit">
    <text evidence="3">Homotrimer.</text>
</comment>
<dbReference type="SUPFAM" id="SSF51569">
    <property type="entry name" value="Aldolase"/>
    <property type="match status" value="1"/>
</dbReference>
<evidence type="ECO:0000313" key="7">
    <source>
        <dbReference type="Proteomes" id="UP000001975"/>
    </source>
</evidence>
<sequence length="224" mass="22972">MTTNISRVFDQLIDSGVVAVMRGADADTIIDVATALHDGGVTAYEITADNANAAALINEVHASFRDSEVIVGAGTVLDSPTAQEMITSGAEFIVGPTFDPDILEICNRHGTLVAPGILSPTEALNAYEAGADLLKVFPAATVGPTHLSSIAGPLPHLPLMPTGGINIDNVADYIEAGAAVVGAGGALMNTDAIAAGDFESITETAEMFTQEIETARMRNSSSSS</sequence>
<comment type="similarity">
    <text evidence="2">Belongs to the KHG/KDPG aldolase family.</text>
</comment>
<dbReference type="HOGENOM" id="CLU_077795_2_0_2"/>
<gene>
    <name evidence="6" type="primary">kdgA</name>
    <name evidence="6" type="ordered locus">HQ_1495A</name>
</gene>
<organism evidence="6 7">
    <name type="scientific">Haloquadratum walsbyi (strain DSM 16790 / HBSQ001)</name>
    <dbReference type="NCBI Taxonomy" id="362976"/>
    <lineage>
        <taxon>Archaea</taxon>
        <taxon>Methanobacteriati</taxon>
        <taxon>Methanobacteriota</taxon>
        <taxon>Stenosarchaea group</taxon>
        <taxon>Halobacteria</taxon>
        <taxon>Halobacteriales</taxon>
        <taxon>Haloferacaceae</taxon>
        <taxon>Haloquadratum</taxon>
    </lineage>
</organism>
<dbReference type="eggNOG" id="arCOG01090">
    <property type="taxonomic scope" value="Archaea"/>
</dbReference>
<evidence type="ECO:0000256" key="4">
    <source>
        <dbReference type="ARBA" id="ARBA00023239"/>
    </source>
</evidence>
<dbReference type="KEGG" id="hwa:HQ_1495A"/>
<dbReference type="InterPro" id="IPR000887">
    <property type="entry name" value="Aldlse_KDPG_KHG"/>
</dbReference>
<evidence type="ECO:0000256" key="2">
    <source>
        <dbReference type="ARBA" id="ARBA00006906"/>
    </source>
</evidence>
<dbReference type="GeneID" id="4193952"/>
<comment type="pathway">
    <text evidence="1">Carbohydrate acid metabolism.</text>
</comment>
<dbReference type="CDD" id="cd00452">
    <property type="entry name" value="KDPG_aldolase"/>
    <property type="match status" value="1"/>
</dbReference>
<dbReference type="EC" id="4.1.2.14" evidence="6"/>